<feature type="transmembrane region" description="Helical" evidence="7">
    <location>
        <begin position="148"/>
        <end position="167"/>
    </location>
</feature>
<evidence type="ECO:0000256" key="1">
    <source>
        <dbReference type="ARBA" id="ARBA00004429"/>
    </source>
</evidence>
<evidence type="ECO:0000256" key="6">
    <source>
        <dbReference type="ARBA" id="ARBA00023136"/>
    </source>
</evidence>
<evidence type="ECO:0000256" key="2">
    <source>
        <dbReference type="ARBA" id="ARBA00022448"/>
    </source>
</evidence>
<keyword evidence="3" id="KW-1003">Cell membrane</keyword>
<dbReference type="Proteomes" id="UP000322983">
    <property type="component" value="Chromosome"/>
</dbReference>
<feature type="domain" description="ABC-2 type transporter transmembrane" evidence="8">
    <location>
        <begin position="35"/>
        <end position="221"/>
    </location>
</feature>
<protein>
    <recommendedName>
        <fullName evidence="8">ABC-2 type transporter transmembrane domain-containing protein</fullName>
    </recommendedName>
</protein>
<keyword evidence="4 7" id="KW-0812">Transmembrane</keyword>
<dbReference type="PANTHER" id="PTHR30413">
    <property type="entry name" value="INNER MEMBRANE TRANSPORT PERMEASE"/>
    <property type="match status" value="1"/>
</dbReference>
<keyword evidence="5 7" id="KW-1133">Transmembrane helix</keyword>
<dbReference type="EMBL" id="AP018930">
    <property type="protein sequence ID" value="BBG27965.1"/>
    <property type="molecule type" value="Genomic_DNA"/>
</dbReference>
<accession>A0A510E5Z6</accession>
<evidence type="ECO:0000313" key="11">
    <source>
        <dbReference type="Proteomes" id="UP000322983"/>
    </source>
</evidence>
<dbReference type="AlphaFoldDB" id="A0A510E5Z6"/>
<dbReference type="GO" id="GO:0015920">
    <property type="term" value="P:lipopolysaccharide transport"/>
    <property type="evidence" value="ECO:0007669"/>
    <property type="project" value="TreeGrafter"/>
</dbReference>
<comment type="subcellular location">
    <subcellularLocation>
        <location evidence="1">Cell inner membrane</location>
        <topology evidence="1">Multi-pass membrane protein</topology>
    </subcellularLocation>
</comment>
<keyword evidence="6 7" id="KW-0472">Membrane</keyword>
<keyword evidence="2" id="KW-0813">Transport</keyword>
<evidence type="ECO:0000256" key="7">
    <source>
        <dbReference type="SAM" id="Phobius"/>
    </source>
</evidence>
<evidence type="ECO:0000313" key="12">
    <source>
        <dbReference type="Proteomes" id="UP000325030"/>
    </source>
</evidence>
<feature type="transmembrane region" description="Helical" evidence="7">
    <location>
        <begin position="82"/>
        <end position="105"/>
    </location>
</feature>
<proteinExistence type="predicted"/>
<name>A0A510E5Z6_9CREN</name>
<feature type="transmembrane region" description="Helical" evidence="7">
    <location>
        <begin position="39"/>
        <end position="61"/>
    </location>
</feature>
<dbReference type="GeneID" id="41718798"/>
<dbReference type="EMBL" id="AP018929">
    <property type="protein sequence ID" value="BBG25174.1"/>
    <property type="molecule type" value="Genomic_DNA"/>
</dbReference>
<accession>A0A510DY69</accession>
<dbReference type="Pfam" id="PF12698">
    <property type="entry name" value="ABC2_membrane_3"/>
    <property type="match status" value="1"/>
</dbReference>
<organism evidence="10 12">
    <name type="scientific">Sulfuracidifex tepidarius</name>
    <dbReference type="NCBI Taxonomy" id="1294262"/>
    <lineage>
        <taxon>Archaea</taxon>
        <taxon>Thermoproteota</taxon>
        <taxon>Thermoprotei</taxon>
        <taxon>Sulfolobales</taxon>
        <taxon>Sulfolobaceae</taxon>
        <taxon>Sulfuracidifex</taxon>
    </lineage>
</organism>
<reference evidence="10 11" key="2">
    <citation type="journal article" date="2020" name="Int. J. Syst. Evol. Microbiol.">
        <title>Sulfuracidifex tepidarius gen. nov., sp. nov. and transfer of Sulfolobus metallicus Huber and Stetter 1992 to the genus Sulfuracidifex as Sulfuracidifex metallicus comb. nov.</title>
        <authorList>
            <person name="Itoh T."/>
            <person name="Miura T."/>
            <person name="Sakai H.D."/>
            <person name="Kato S."/>
            <person name="Ohkuma M."/>
            <person name="Takashina T."/>
        </authorList>
    </citation>
    <scope>NUCLEOTIDE SEQUENCE</scope>
    <source>
        <strain evidence="9 11">IC-006</strain>
        <strain evidence="10">IC-007</strain>
    </source>
</reference>
<dbReference type="InterPro" id="IPR013525">
    <property type="entry name" value="ABC2_TM"/>
</dbReference>
<feature type="transmembrane region" description="Helical" evidence="7">
    <location>
        <begin position="117"/>
        <end position="136"/>
    </location>
</feature>
<evidence type="ECO:0000256" key="4">
    <source>
        <dbReference type="ARBA" id="ARBA00022692"/>
    </source>
</evidence>
<gene>
    <name evidence="9" type="ORF">IC006_2509</name>
    <name evidence="10" type="ORF">IC007_2520</name>
</gene>
<dbReference type="RefSeq" id="WP_149528802.1">
    <property type="nucleotide sequence ID" value="NZ_AP018929.1"/>
</dbReference>
<dbReference type="PANTHER" id="PTHR30413:SF8">
    <property type="entry name" value="TRANSPORT PERMEASE PROTEIN"/>
    <property type="match status" value="1"/>
</dbReference>
<evidence type="ECO:0000259" key="8">
    <source>
        <dbReference type="Pfam" id="PF12698"/>
    </source>
</evidence>
<dbReference type="KEGG" id="step:IC006_2509"/>
<feature type="transmembrane region" description="Helical" evidence="7">
    <location>
        <begin position="203"/>
        <end position="225"/>
    </location>
</feature>
<reference evidence="12" key="1">
    <citation type="submission" date="2018-09" db="EMBL/GenBank/DDBJ databases">
        <title>Complete Genome Sequencing of Sulfolobus sp. JCM 16834.</title>
        <authorList>
            <person name="Kato S."/>
            <person name="Itoh T."/>
            <person name="Ohkuma M."/>
        </authorList>
    </citation>
    <scope>NUCLEOTIDE SEQUENCE [LARGE SCALE GENOMIC DNA]</scope>
    <source>
        <strain evidence="12">IC-007</strain>
    </source>
</reference>
<feature type="transmembrane region" description="Helical" evidence="7">
    <location>
        <begin position="12"/>
        <end position="33"/>
    </location>
</feature>
<dbReference type="OrthoDB" id="42455at2157"/>
<evidence type="ECO:0000313" key="10">
    <source>
        <dbReference type="EMBL" id="BBG27965.1"/>
    </source>
</evidence>
<dbReference type="GO" id="GO:0005886">
    <property type="term" value="C:plasma membrane"/>
    <property type="evidence" value="ECO:0007669"/>
    <property type="project" value="UniProtKB-SubCell"/>
</dbReference>
<keyword evidence="11" id="KW-1185">Reference proteome</keyword>
<dbReference type="GO" id="GO:0140359">
    <property type="term" value="F:ABC-type transporter activity"/>
    <property type="evidence" value="ECO:0007669"/>
    <property type="project" value="InterPro"/>
</dbReference>
<evidence type="ECO:0000256" key="3">
    <source>
        <dbReference type="ARBA" id="ARBA00022475"/>
    </source>
</evidence>
<evidence type="ECO:0000256" key="5">
    <source>
        <dbReference type="ARBA" id="ARBA00022989"/>
    </source>
</evidence>
<sequence>MGFKTIKAYLPSFLFFSIFFPIGLLTLFGSISSGDYSPFVISGTLTFYISLGTITSVAQTLASERQSGRISLMIASGIPRELYIVSIMLTNGLSTLLVVPIIVFIGEVFLHVYVESIPSLVLTLALSAFMGSMLGTDLGFAFKNVYAVNQYSSIITFVLSFFAPVYYPPSAVSLPFRYLTYLEPTTYVSQAIFSSYSGELITSLEWCAGIIVYSIIFMIISRIILR</sequence>
<dbReference type="Proteomes" id="UP000325030">
    <property type="component" value="Chromosome"/>
</dbReference>
<evidence type="ECO:0000313" key="9">
    <source>
        <dbReference type="EMBL" id="BBG25174.1"/>
    </source>
</evidence>